<sequence>MNIHLGCWHRNISGFINVDLCDMPHIHYKSSIDKLPMFEDNCADLIYSSHSLEYFDRVQAADVLSEWNRCLKVGGILRLAVPDFDKLIEVYKKTGDITKILGPLYGRMEITSVNNEKMCLYHKTVYNFDSLSEVLANAGFGNIRKYDWRETIHKDYDDHSQAYFPHMDKENGLLISLNVEAEKL</sequence>
<accession>A0ABY5Y3L3</accession>
<keyword evidence="2" id="KW-0489">Methyltransferase</keyword>
<dbReference type="InterPro" id="IPR029063">
    <property type="entry name" value="SAM-dependent_MTases_sf"/>
</dbReference>
<evidence type="ECO:0000313" key="3">
    <source>
        <dbReference type="Proteomes" id="UP001058120"/>
    </source>
</evidence>
<evidence type="ECO:0000259" key="1">
    <source>
        <dbReference type="Pfam" id="PF08241"/>
    </source>
</evidence>
<keyword evidence="2" id="KW-0808">Transferase</keyword>
<dbReference type="Pfam" id="PF08241">
    <property type="entry name" value="Methyltransf_11"/>
    <property type="match status" value="1"/>
</dbReference>
<proteinExistence type="predicted"/>
<dbReference type="Gene3D" id="3.40.50.150">
    <property type="entry name" value="Vaccinia Virus protein VP39"/>
    <property type="match status" value="1"/>
</dbReference>
<feature type="domain" description="Methyltransferase type 11" evidence="1">
    <location>
        <begin position="29"/>
        <end position="77"/>
    </location>
</feature>
<reference evidence="2" key="1">
    <citation type="submission" date="2020-12" db="EMBL/GenBank/DDBJ databases">
        <title>Taurinivorans muris gen. nov., sp. nov., fundamental and realized metabolic niche of a ubiquitous sulfidogenic bacterium in the murine intestine.</title>
        <authorList>
            <person name="Ye H."/>
            <person name="Hanson B.T."/>
            <person name="Loy A."/>
        </authorList>
    </citation>
    <scope>NUCLEOTIDE SEQUENCE</scope>
    <source>
        <strain evidence="2">LT0009</strain>
    </source>
</reference>
<dbReference type="SUPFAM" id="SSF53335">
    <property type="entry name" value="S-adenosyl-L-methionine-dependent methyltransferases"/>
    <property type="match status" value="1"/>
</dbReference>
<dbReference type="InterPro" id="IPR013216">
    <property type="entry name" value="Methyltransf_11"/>
</dbReference>
<dbReference type="RefSeq" id="WP_334315760.1">
    <property type="nucleotide sequence ID" value="NZ_CP065938.1"/>
</dbReference>
<name>A0ABY5Y3L3_9BACT</name>
<dbReference type="EMBL" id="CP065938">
    <property type="protein sequence ID" value="UWX06159.1"/>
    <property type="molecule type" value="Genomic_DNA"/>
</dbReference>
<evidence type="ECO:0000313" key="2">
    <source>
        <dbReference type="EMBL" id="UWX06159.1"/>
    </source>
</evidence>
<gene>
    <name evidence="2" type="ORF">JBF11_02250</name>
</gene>
<keyword evidence="3" id="KW-1185">Reference proteome</keyword>
<organism evidence="2 3">
    <name type="scientific">Taurinivorans muris</name>
    <dbReference type="NCBI Taxonomy" id="2787751"/>
    <lineage>
        <taxon>Bacteria</taxon>
        <taxon>Pseudomonadati</taxon>
        <taxon>Thermodesulfobacteriota</taxon>
        <taxon>Desulfovibrionia</taxon>
        <taxon>Desulfovibrionales</taxon>
        <taxon>Desulfovibrionaceae</taxon>
        <taxon>Taurinivorans</taxon>
    </lineage>
</organism>
<protein>
    <submittedName>
        <fullName evidence="2">Methyltransferase domain-containing protein</fullName>
    </submittedName>
</protein>
<dbReference type="GO" id="GO:0008168">
    <property type="term" value="F:methyltransferase activity"/>
    <property type="evidence" value="ECO:0007669"/>
    <property type="project" value="UniProtKB-KW"/>
</dbReference>
<dbReference type="GO" id="GO:0032259">
    <property type="term" value="P:methylation"/>
    <property type="evidence" value="ECO:0007669"/>
    <property type="project" value="UniProtKB-KW"/>
</dbReference>
<dbReference type="Proteomes" id="UP001058120">
    <property type="component" value="Chromosome"/>
</dbReference>